<feature type="domain" description="Squalene cyclase C-terminal" evidence="5">
    <location>
        <begin position="342"/>
        <end position="667"/>
    </location>
</feature>
<dbReference type="EC" id="5.4.99.17" evidence="7"/>
<evidence type="ECO:0000256" key="3">
    <source>
        <dbReference type="ARBA" id="ARBA00022737"/>
    </source>
</evidence>
<organism evidence="7 8">
    <name type="scientific">Candidatus Methylocalor cossyra</name>
    <dbReference type="NCBI Taxonomy" id="3108543"/>
    <lineage>
        <taxon>Bacteria</taxon>
        <taxon>Pseudomonadati</taxon>
        <taxon>Pseudomonadota</taxon>
        <taxon>Gammaproteobacteria</taxon>
        <taxon>Methylococcales</taxon>
        <taxon>Methylococcaceae</taxon>
        <taxon>Candidatus Methylocalor</taxon>
    </lineage>
</organism>
<keyword evidence="7" id="KW-0456">Lyase</keyword>
<gene>
    <name evidence="7" type="primary">shc</name>
    <name evidence="7" type="ORF">MECH1_V1_0558</name>
</gene>
<dbReference type="Pfam" id="PF13249">
    <property type="entry name" value="SQHop_cyclase_N"/>
    <property type="match status" value="1"/>
</dbReference>
<evidence type="ECO:0000313" key="8">
    <source>
        <dbReference type="Proteomes" id="UP001497493"/>
    </source>
</evidence>
<evidence type="ECO:0000313" key="7">
    <source>
        <dbReference type="EMBL" id="CAL1239334.1"/>
    </source>
</evidence>
<feature type="domain" description="Squalene cyclase N-terminal" evidence="6">
    <location>
        <begin position="46"/>
        <end position="333"/>
    </location>
</feature>
<reference evidence="7 8" key="1">
    <citation type="submission" date="2024-04" db="EMBL/GenBank/DDBJ databases">
        <authorList>
            <person name="Cremers G."/>
        </authorList>
    </citation>
    <scope>NUCLEOTIDE SEQUENCE [LARGE SCALE GENOMIC DNA]</scope>
    <source>
        <strain evidence="7">MeCH1-AG</strain>
    </source>
</reference>
<evidence type="ECO:0000256" key="4">
    <source>
        <dbReference type="ARBA" id="ARBA00023235"/>
    </source>
</evidence>
<evidence type="ECO:0000259" key="5">
    <source>
        <dbReference type="Pfam" id="PF13243"/>
    </source>
</evidence>
<dbReference type="Pfam" id="PF13243">
    <property type="entry name" value="SQHop_cyclase_C"/>
    <property type="match status" value="1"/>
</dbReference>
<dbReference type="InterPro" id="IPR032696">
    <property type="entry name" value="SQ_cyclase_C"/>
</dbReference>
<dbReference type="InterPro" id="IPR006400">
    <property type="entry name" value="Hopene-cyclase"/>
</dbReference>
<accession>A0ABM9NFG5</accession>
<evidence type="ECO:0000256" key="2">
    <source>
        <dbReference type="ARBA" id="ARBA00009755"/>
    </source>
</evidence>
<sequence>MLKDSNAHSELALTSSPVATQAEAPLRQTFLRTMDRLLRSPLDQAIQRARDRLLSLQHEQGYWVFELEADCTIPAEYILMMHFMDEIDAGLQAKIAAYLRAHQQDDGSYPLFTAGPGDLSCTVKVYYALKLAGDDIDAPHMKRAREWILSHGGAARSNVFTRILLAMFEQVPWRAVPFIPVEIMLLPRWFPFHLDKVSYWSRTVMVPLFILCSHRAKARNPRRIGIRELFVVAPEREKNYFSHVRTPLGKAVLALERLGRRLEPLIPKAVRQKATEKARDWFVERLNGVDGLGGIFPAMVNAYEALDLLGYPPHHEYRRLAREAIDRLLVVKDDYAYCQPCVSPIWDTGLSTLALQEANRYDRDPRTEAALAASLRWLASKQLTDHPGDWRVRRPKVEGGGWAFQFNNTYYPDVDDSAVVAHALAQANNPEFDQALRRAGNWIAGMISKNGGWGAFDADNTYHYLNHIPFADHGALLDPPTVDVSGRCLMFLAKMTERRAEFQPVIDAAIAYLRREQEPDGSWFGRWGTNYIYGTWSVLIGFELAGVPKDDPAIRRAVAWLKGIQRDDGSWGEDNFTYHDPRREGRGRFHTGMAFHTSLALLALMAAGEAHSPEVAAGVDYLLRTQQPDGFWNDPYFNAPGFPKVFYLKYHGYDKFFPLWALARYRNEQRA</sequence>
<dbReference type="NCBIfam" id="TIGR01787">
    <property type="entry name" value="squalene_cyclas"/>
    <property type="match status" value="1"/>
</dbReference>
<dbReference type="PANTHER" id="PTHR11764:SF20">
    <property type="entry name" value="LANOSTEROL SYNTHASE"/>
    <property type="match status" value="1"/>
</dbReference>
<keyword evidence="4 7" id="KW-0413">Isomerase</keyword>
<dbReference type="CDD" id="cd02892">
    <property type="entry name" value="SQCY_1"/>
    <property type="match status" value="1"/>
</dbReference>
<evidence type="ECO:0000256" key="1">
    <source>
        <dbReference type="ARBA" id="ARBA00004999"/>
    </source>
</evidence>
<proteinExistence type="inferred from homology"/>
<protein>
    <submittedName>
        <fullName evidence="7">Squalene--hopene cyclase</fullName>
        <ecNumber evidence="7">4.2.1.129</ecNumber>
        <ecNumber evidence="7">5.4.99.17</ecNumber>
    </submittedName>
</protein>
<dbReference type="PANTHER" id="PTHR11764">
    <property type="entry name" value="TERPENE CYCLASE/MUTASE FAMILY MEMBER"/>
    <property type="match status" value="1"/>
</dbReference>
<comment type="similarity">
    <text evidence="2">Belongs to the terpene cyclase/mutase family.</text>
</comment>
<dbReference type="GO" id="GO:0016829">
    <property type="term" value="F:lyase activity"/>
    <property type="evidence" value="ECO:0007669"/>
    <property type="project" value="UniProtKB-KW"/>
</dbReference>
<dbReference type="EC" id="4.2.1.129" evidence="7"/>
<comment type="pathway">
    <text evidence="1">Secondary metabolite biosynthesis; hopanoid biosynthesis.</text>
</comment>
<dbReference type="Proteomes" id="UP001497493">
    <property type="component" value="Chromosome"/>
</dbReference>
<dbReference type="SUPFAM" id="SSF48239">
    <property type="entry name" value="Terpenoid cyclases/Protein prenyltransferases"/>
    <property type="match status" value="2"/>
</dbReference>
<dbReference type="GO" id="GO:0051007">
    <property type="term" value="F:squalene-hopene cyclase activity"/>
    <property type="evidence" value="ECO:0007669"/>
    <property type="project" value="UniProtKB-EC"/>
</dbReference>
<dbReference type="EMBL" id="OZ026884">
    <property type="protein sequence ID" value="CAL1239334.1"/>
    <property type="molecule type" value="Genomic_DNA"/>
</dbReference>
<evidence type="ECO:0000259" key="6">
    <source>
        <dbReference type="Pfam" id="PF13249"/>
    </source>
</evidence>
<dbReference type="InterPro" id="IPR008930">
    <property type="entry name" value="Terpenoid_cyclase/PrenylTrfase"/>
</dbReference>
<dbReference type="SFLD" id="SFLDG01016">
    <property type="entry name" value="Prenyltransferase_Like_2"/>
    <property type="match status" value="1"/>
</dbReference>
<dbReference type="NCBIfam" id="TIGR01507">
    <property type="entry name" value="hopene_cyclase"/>
    <property type="match status" value="1"/>
</dbReference>
<dbReference type="InterPro" id="IPR032697">
    <property type="entry name" value="SQ_cyclase_N"/>
</dbReference>
<name>A0ABM9NFG5_9GAMM</name>
<dbReference type="InterPro" id="IPR018333">
    <property type="entry name" value="Squalene_cyclase"/>
</dbReference>
<keyword evidence="3" id="KW-0677">Repeat</keyword>
<keyword evidence="8" id="KW-1185">Reference proteome</keyword>
<dbReference type="Gene3D" id="1.50.10.20">
    <property type="match status" value="2"/>
</dbReference>